<dbReference type="InterPro" id="IPR000639">
    <property type="entry name" value="Epox_hydrolase-like"/>
</dbReference>
<organism evidence="7 8">
    <name type="scientific">Zasmidium cellare ATCC 36951</name>
    <dbReference type="NCBI Taxonomy" id="1080233"/>
    <lineage>
        <taxon>Eukaryota</taxon>
        <taxon>Fungi</taxon>
        <taxon>Dikarya</taxon>
        <taxon>Ascomycota</taxon>
        <taxon>Pezizomycotina</taxon>
        <taxon>Dothideomycetes</taxon>
        <taxon>Dothideomycetidae</taxon>
        <taxon>Mycosphaerellales</taxon>
        <taxon>Mycosphaerellaceae</taxon>
        <taxon>Zasmidium</taxon>
    </lineage>
</organism>
<dbReference type="Pfam" id="PF06441">
    <property type="entry name" value="EHN"/>
    <property type="match status" value="1"/>
</dbReference>
<dbReference type="InterPro" id="IPR010497">
    <property type="entry name" value="Epoxide_hydro_N"/>
</dbReference>
<feature type="signal peptide" evidence="5">
    <location>
        <begin position="1"/>
        <end position="20"/>
    </location>
</feature>
<evidence type="ECO:0000259" key="6">
    <source>
        <dbReference type="Pfam" id="PF06441"/>
    </source>
</evidence>
<comment type="similarity">
    <text evidence="1">Belongs to the peptidase S33 family.</text>
</comment>
<dbReference type="InterPro" id="IPR016292">
    <property type="entry name" value="Epoxide_hydrolase"/>
</dbReference>
<dbReference type="PRINTS" id="PR00412">
    <property type="entry name" value="EPOXHYDRLASE"/>
</dbReference>
<keyword evidence="2" id="KW-0058">Aromatic hydrocarbons catabolism</keyword>
<accession>A0A6A6CMT7</accession>
<dbReference type="PIRSF" id="PIRSF001112">
    <property type="entry name" value="Epoxide_hydrolase"/>
    <property type="match status" value="1"/>
</dbReference>
<feature type="active site" description="Proton donor" evidence="4">
    <location>
        <position position="341"/>
    </location>
</feature>
<evidence type="ECO:0000256" key="2">
    <source>
        <dbReference type="ARBA" id="ARBA00022797"/>
    </source>
</evidence>
<dbReference type="SUPFAM" id="SSF53474">
    <property type="entry name" value="alpha/beta-Hydrolases"/>
    <property type="match status" value="1"/>
</dbReference>
<evidence type="ECO:0000313" key="7">
    <source>
        <dbReference type="EMBL" id="KAF2167470.1"/>
    </source>
</evidence>
<dbReference type="InterPro" id="IPR029058">
    <property type="entry name" value="AB_hydrolase_fold"/>
</dbReference>
<dbReference type="Gene3D" id="3.40.50.1820">
    <property type="entry name" value="alpha/beta hydrolase"/>
    <property type="match status" value="1"/>
</dbReference>
<dbReference type="OrthoDB" id="6431331at2759"/>
<dbReference type="EMBL" id="ML993593">
    <property type="protein sequence ID" value="KAF2167470.1"/>
    <property type="molecule type" value="Genomic_DNA"/>
</dbReference>
<dbReference type="Proteomes" id="UP000799537">
    <property type="component" value="Unassembled WGS sequence"/>
</dbReference>
<keyword evidence="3" id="KW-0378">Hydrolase</keyword>
<evidence type="ECO:0000313" key="8">
    <source>
        <dbReference type="Proteomes" id="UP000799537"/>
    </source>
</evidence>
<proteinExistence type="inferred from homology"/>
<evidence type="ECO:0000256" key="1">
    <source>
        <dbReference type="ARBA" id="ARBA00010088"/>
    </source>
</evidence>
<evidence type="ECO:0000256" key="3">
    <source>
        <dbReference type="ARBA" id="ARBA00022801"/>
    </source>
</evidence>
<feature type="active site" description="Nucleophile" evidence="4">
    <location>
        <position position="214"/>
    </location>
</feature>
<keyword evidence="5" id="KW-0732">Signal</keyword>
<evidence type="ECO:0000256" key="4">
    <source>
        <dbReference type="PIRSR" id="PIRSR001112-1"/>
    </source>
</evidence>
<protein>
    <recommendedName>
        <fullName evidence="6">Epoxide hydrolase N-terminal domain-containing protein</fullName>
    </recommendedName>
</protein>
<reference evidence="7" key="1">
    <citation type="journal article" date="2020" name="Stud. Mycol.">
        <title>101 Dothideomycetes genomes: a test case for predicting lifestyles and emergence of pathogens.</title>
        <authorList>
            <person name="Haridas S."/>
            <person name="Albert R."/>
            <person name="Binder M."/>
            <person name="Bloem J."/>
            <person name="Labutti K."/>
            <person name="Salamov A."/>
            <person name="Andreopoulos B."/>
            <person name="Baker S."/>
            <person name="Barry K."/>
            <person name="Bills G."/>
            <person name="Bluhm B."/>
            <person name="Cannon C."/>
            <person name="Castanera R."/>
            <person name="Culley D."/>
            <person name="Daum C."/>
            <person name="Ezra D."/>
            <person name="Gonzalez J."/>
            <person name="Henrissat B."/>
            <person name="Kuo A."/>
            <person name="Liang C."/>
            <person name="Lipzen A."/>
            <person name="Lutzoni F."/>
            <person name="Magnuson J."/>
            <person name="Mondo S."/>
            <person name="Nolan M."/>
            <person name="Ohm R."/>
            <person name="Pangilinan J."/>
            <person name="Park H.-J."/>
            <person name="Ramirez L."/>
            <person name="Alfaro M."/>
            <person name="Sun H."/>
            <person name="Tritt A."/>
            <person name="Yoshinaga Y."/>
            <person name="Zwiers L.-H."/>
            <person name="Turgeon B."/>
            <person name="Goodwin S."/>
            <person name="Spatafora J."/>
            <person name="Crous P."/>
            <person name="Grigoriev I."/>
        </authorList>
    </citation>
    <scope>NUCLEOTIDE SEQUENCE</scope>
    <source>
        <strain evidence="7">ATCC 36951</strain>
    </source>
</reference>
<sequence length="428" mass="48569">MSGAMRVIVFVELLAAVCVATFPRRPSFTDQAQPFRIDVDPEFIDYTCQKVSLTRFVAPLEAVDVLAEGPPVQNSTAIAAYWEHEYDWFAVQDRLNQRLQQFTMNIRPGPEWTRPIDLPLHFVHHVSPRPDAVPLLFIHGWPGSFIEVENIIDDLTNPTNETLPAFHVVAPSIPGYGFSPAPSTTGFGYIACAHAFNGLMQQLGYSRYVMQAGDAGGIIMRYQAHFYPEAVLAGLNNFWLVYPNSTDLERYAMNLTTPDENHVIESMTGFVAHQWGYGQIQQTRPLRLAHAMTDSPVGLAMWMFDGMFAAVENPEIWTPETVITWTMMHWIQGPYAAFRLYHEGSKDGAFTIDSFEDLPFVDRPMAISEFPKDIWYRTPLNWAQRTGNVQTRYVHSYGGHFPAWETPHELLPDIWDFLGRISEGGYSP</sequence>
<keyword evidence="8" id="KW-1185">Reference proteome</keyword>
<name>A0A6A6CMT7_ZASCE</name>
<dbReference type="GO" id="GO:0097176">
    <property type="term" value="P:epoxide metabolic process"/>
    <property type="evidence" value="ECO:0007669"/>
    <property type="project" value="TreeGrafter"/>
</dbReference>
<gene>
    <name evidence="7" type="ORF">M409DRAFT_66038</name>
</gene>
<dbReference type="PANTHER" id="PTHR21661">
    <property type="entry name" value="EPOXIDE HYDROLASE 1-RELATED"/>
    <property type="match status" value="1"/>
</dbReference>
<feature type="active site" description="Proton acceptor" evidence="4">
    <location>
        <position position="400"/>
    </location>
</feature>
<dbReference type="PANTHER" id="PTHR21661:SF35">
    <property type="entry name" value="EPOXIDE HYDROLASE"/>
    <property type="match status" value="1"/>
</dbReference>
<feature type="chain" id="PRO_5025684876" description="Epoxide hydrolase N-terminal domain-containing protein" evidence="5">
    <location>
        <begin position="21"/>
        <end position="428"/>
    </location>
</feature>
<feature type="domain" description="Epoxide hydrolase N-terminal" evidence="6">
    <location>
        <begin position="33"/>
        <end position="148"/>
    </location>
</feature>
<evidence type="ECO:0000256" key="5">
    <source>
        <dbReference type="SAM" id="SignalP"/>
    </source>
</evidence>
<dbReference type="GeneID" id="54570036"/>
<dbReference type="RefSeq" id="XP_033668359.1">
    <property type="nucleotide sequence ID" value="XM_033816764.1"/>
</dbReference>
<dbReference type="AlphaFoldDB" id="A0A6A6CMT7"/>
<dbReference type="GO" id="GO:0004301">
    <property type="term" value="F:epoxide hydrolase activity"/>
    <property type="evidence" value="ECO:0007669"/>
    <property type="project" value="TreeGrafter"/>
</dbReference>